<organism evidence="3 4">
    <name type="scientific">Dreissena polymorpha</name>
    <name type="common">Zebra mussel</name>
    <name type="synonym">Mytilus polymorpha</name>
    <dbReference type="NCBI Taxonomy" id="45954"/>
    <lineage>
        <taxon>Eukaryota</taxon>
        <taxon>Metazoa</taxon>
        <taxon>Spiralia</taxon>
        <taxon>Lophotrochozoa</taxon>
        <taxon>Mollusca</taxon>
        <taxon>Bivalvia</taxon>
        <taxon>Autobranchia</taxon>
        <taxon>Heteroconchia</taxon>
        <taxon>Euheterodonta</taxon>
        <taxon>Imparidentia</taxon>
        <taxon>Neoheterodontei</taxon>
        <taxon>Myida</taxon>
        <taxon>Dreissenoidea</taxon>
        <taxon>Dreissenidae</taxon>
        <taxon>Dreissena</taxon>
    </lineage>
</organism>
<dbReference type="Proteomes" id="UP000828390">
    <property type="component" value="Unassembled WGS sequence"/>
</dbReference>
<dbReference type="AlphaFoldDB" id="A0A9D4L5Z1"/>
<feature type="region of interest" description="Disordered" evidence="1">
    <location>
        <begin position="1"/>
        <end position="21"/>
    </location>
</feature>
<gene>
    <name evidence="3" type="ORF">DPMN_094356</name>
</gene>
<feature type="compositionally biased region" description="Polar residues" evidence="1">
    <location>
        <begin position="11"/>
        <end position="21"/>
    </location>
</feature>
<reference evidence="3" key="1">
    <citation type="journal article" date="2019" name="bioRxiv">
        <title>The Genome of the Zebra Mussel, Dreissena polymorpha: A Resource for Invasive Species Research.</title>
        <authorList>
            <person name="McCartney M.A."/>
            <person name="Auch B."/>
            <person name="Kono T."/>
            <person name="Mallez S."/>
            <person name="Zhang Y."/>
            <person name="Obille A."/>
            <person name="Becker A."/>
            <person name="Abrahante J.E."/>
            <person name="Garbe J."/>
            <person name="Badalamenti J.P."/>
            <person name="Herman A."/>
            <person name="Mangelson H."/>
            <person name="Liachko I."/>
            <person name="Sullivan S."/>
            <person name="Sone E.D."/>
            <person name="Koren S."/>
            <person name="Silverstein K.A.T."/>
            <person name="Beckman K.B."/>
            <person name="Gohl D.M."/>
        </authorList>
    </citation>
    <scope>NUCLEOTIDE SEQUENCE</scope>
    <source>
        <strain evidence="3">Duluth1</strain>
        <tissue evidence="3">Whole animal</tissue>
    </source>
</reference>
<keyword evidence="2" id="KW-1133">Transmembrane helix</keyword>
<evidence type="ECO:0000256" key="1">
    <source>
        <dbReference type="SAM" id="MobiDB-lite"/>
    </source>
</evidence>
<feature type="transmembrane region" description="Helical" evidence="2">
    <location>
        <begin position="93"/>
        <end position="115"/>
    </location>
</feature>
<comment type="caution">
    <text evidence="3">The sequence shown here is derived from an EMBL/GenBank/DDBJ whole genome shotgun (WGS) entry which is preliminary data.</text>
</comment>
<proteinExistence type="predicted"/>
<protein>
    <submittedName>
        <fullName evidence="3">Uncharacterized protein</fullName>
    </submittedName>
</protein>
<evidence type="ECO:0000313" key="3">
    <source>
        <dbReference type="EMBL" id="KAH3851869.1"/>
    </source>
</evidence>
<reference evidence="3" key="2">
    <citation type="submission" date="2020-11" db="EMBL/GenBank/DDBJ databases">
        <authorList>
            <person name="McCartney M.A."/>
            <person name="Auch B."/>
            <person name="Kono T."/>
            <person name="Mallez S."/>
            <person name="Becker A."/>
            <person name="Gohl D.M."/>
            <person name="Silverstein K.A.T."/>
            <person name="Koren S."/>
            <person name="Bechman K.B."/>
            <person name="Herman A."/>
            <person name="Abrahante J.E."/>
            <person name="Garbe J."/>
        </authorList>
    </citation>
    <scope>NUCLEOTIDE SEQUENCE</scope>
    <source>
        <strain evidence="3">Duluth1</strain>
        <tissue evidence="3">Whole animal</tissue>
    </source>
</reference>
<keyword evidence="2" id="KW-0472">Membrane</keyword>
<evidence type="ECO:0000313" key="4">
    <source>
        <dbReference type="Proteomes" id="UP000828390"/>
    </source>
</evidence>
<name>A0A9D4L5Z1_DREPO</name>
<keyword evidence="4" id="KW-1185">Reference proteome</keyword>
<evidence type="ECO:0000256" key="2">
    <source>
        <dbReference type="SAM" id="Phobius"/>
    </source>
</evidence>
<accession>A0A9D4L5Z1</accession>
<dbReference type="EMBL" id="JAIWYP010000003">
    <property type="protein sequence ID" value="KAH3851869.1"/>
    <property type="molecule type" value="Genomic_DNA"/>
</dbReference>
<sequence length="134" mass="14844">MDEPKRVVSKAASTQTEQEATQEPSLVATALFQLEKTIESSIGKLISAVEFNSRAIKNLEVTVQKVGDQRRQKDHELDEMGAKRLKKLTVGSFVLVLLLNVHIVSLVIGYALLIVQTLSVQIAPLIRVYVSLNF</sequence>
<keyword evidence="2" id="KW-0812">Transmembrane</keyword>